<comment type="caution">
    <text evidence="3">The sequence shown here is derived from an EMBL/GenBank/DDBJ whole genome shotgun (WGS) entry which is preliminary data.</text>
</comment>
<dbReference type="InterPro" id="IPR011089">
    <property type="entry name" value="GmrSD_C"/>
</dbReference>
<evidence type="ECO:0000259" key="2">
    <source>
        <dbReference type="Pfam" id="PF07510"/>
    </source>
</evidence>
<dbReference type="Pfam" id="PF07510">
    <property type="entry name" value="GmrSD_C"/>
    <property type="match status" value="1"/>
</dbReference>
<dbReference type="InterPro" id="IPR004919">
    <property type="entry name" value="GmrSD_N"/>
</dbReference>
<feature type="domain" description="GmrSD restriction endonucleases C-terminal" evidence="2">
    <location>
        <begin position="407"/>
        <end position="547"/>
    </location>
</feature>
<accession>A0AAP4F5P3</accession>
<dbReference type="PANTHER" id="PTHR35149">
    <property type="entry name" value="SLL5132 PROTEIN"/>
    <property type="match status" value="1"/>
</dbReference>
<evidence type="ECO:0000259" key="1">
    <source>
        <dbReference type="Pfam" id="PF03235"/>
    </source>
</evidence>
<dbReference type="Proteomes" id="UP001226160">
    <property type="component" value="Unassembled WGS sequence"/>
</dbReference>
<protein>
    <submittedName>
        <fullName evidence="3">DUF262 domain-containing protein</fullName>
    </submittedName>
</protein>
<sequence length="807" mass="92890">MKGTVRDIVQLFGGVDNELHIPVYQRNYDWGEAQCARLFDDLIEVIRFDRKKHFFGAVVGNAELLTWVVIDGQQRLTTTSILMLAIADSLEEGVVKSSDPELGKIIKRNYLVRPGSTMSGENKLKLKPVKDDLDAYRRLLSGEQPIEKSTVTANYRYFRERIAKQELDGDELWNAVNRLEVMALDLESHDDPQRIFESLNSTGKELKESDKIRNLVLMGLDTKTQNDLYERYWNRIEKNVEFDTDTFVRLYLVSRTRKTPRFDAVYEAFRKYLQDQNAPIESVLQDMHQYSGYYFELNTAATGVAAADRRLCRFNLMQRDVAMPTMMPLVADLKSGAITPQDFTRIVTIIDSYLFRRTVVGDASNALNKIFATLYNEATRIRTENTDLAEVISYLLLKRAETSGRFPEDDEFRLEFATRNFYKFRSQYRQYIFECLENRNSKDHLDVANALQDGSASIEHIMPRTLTKEWRNELGEDAEETHEKWVHRIGNLTITGYNSEYSNYSFAKKKSLPEGFDSSPYRLNNYVRQVESWGPEEIAERTNRLTEQALEYWPMLQTEFVPVVEPLPTVPLGEHTDFKHQKIVSYEFDDSKHSVKSFKEMVRGVCLQLLSEHHEGVYAYAEEDGFGFALSNEPVKDFGELTPGLWVLLDCNTSKKMTVLRRLFHYLDIDTDSLVITLRKESSARDEGNDDEPTGKHAELTKFIPQFEELEGSRASDSDIASLQSEYNEVLAEFARSDWQQFLADGSYPNVSDPVLISQRSIEELLASLSALRQAETFVPGQFRTACIDGTFAKILQRLEDIDVPAE</sequence>
<dbReference type="EMBL" id="JASNVP010000001">
    <property type="protein sequence ID" value="MDK4325027.1"/>
    <property type="molecule type" value="Genomic_DNA"/>
</dbReference>
<organism evidence="3 4">
    <name type="scientific">Corynebacterium propinquum</name>
    <dbReference type="NCBI Taxonomy" id="43769"/>
    <lineage>
        <taxon>Bacteria</taxon>
        <taxon>Bacillati</taxon>
        <taxon>Actinomycetota</taxon>
        <taxon>Actinomycetes</taxon>
        <taxon>Mycobacteriales</taxon>
        <taxon>Corynebacteriaceae</taxon>
        <taxon>Corynebacterium</taxon>
    </lineage>
</organism>
<dbReference type="PANTHER" id="PTHR35149:SF2">
    <property type="entry name" value="DUF262 DOMAIN-CONTAINING PROTEIN"/>
    <property type="match status" value="1"/>
</dbReference>
<gene>
    <name evidence="3" type="ORF">QPX54_00620</name>
</gene>
<reference evidence="3" key="1">
    <citation type="submission" date="2023-05" db="EMBL/GenBank/DDBJ databases">
        <title>Metabolic capabilities are highly conserved among human nasal-associated Corynebacterium species in pangenomic analyses.</title>
        <authorList>
            <person name="Tran T.H."/>
            <person name="Roberts A.Q."/>
            <person name="Escapa I.F."/>
            <person name="Gao W."/>
            <person name="Conlan S."/>
            <person name="Kong H."/>
            <person name="Segre J.A."/>
            <person name="Kelly M.S."/>
            <person name="Lemon K.P."/>
        </authorList>
    </citation>
    <scope>NUCLEOTIDE SEQUENCE</scope>
    <source>
        <strain evidence="3">KPL2654</strain>
    </source>
</reference>
<dbReference type="RefSeq" id="WP_126843937.1">
    <property type="nucleotide sequence ID" value="NZ_CABIYR010000005.1"/>
</dbReference>
<dbReference type="Pfam" id="PF03235">
    <property type="entry name" value="GmrSD_N"/>
    <property type="match status" value="1"/>
</dbReference>
<dbReference type="AlphaFoldDB" id="A0AAP4F5P3"/>
<evidence type="ECO:0000313" key="3">
    <source>
        <dbReference type="EMBL" id="MDK4325027.1"/>
    </source>
</evidence>
<name>A0AAP4F5P3_9CORY</name>
<evidence type="ECO:0000313" key="4">
    <source>
        <dbReference type="Proteomes" id="UP001226160"/>
    </source>
</evidence>
<feature type="domain" description="GmrSD restriction endonucleases N-terminal" evidence="1">
    <location>
        <begin position="10"/>
        <end position="216"/>
    </location>
</feature>
<proteinExistence type="predicted"/>